<feature type="compositionally biased region" description="Low complexity" evidence="1">
    <location>
        <begin position="209"/>
        <end position="228"/>
    </location>
</feature>
<accession>A0AAQ3UTF5</accession>
<feature type="compositionally biased region" description="Low complexity" evidence="1">
    <location>
        <begin position="51"/>
        <end position="62"/>
    </location>
</feature>
<reference evidence="2 3" key="1">
    <citation type="submission" date="2024-02" db="EMBL/GenBank/DDBJ databases">
        <title>High-quality chromosome-scale genome assembly of Pensacola bahiagrass (Paspalum notatum Flugge var. saurae).</title>
        <authorList>
            <person name="Vega J.M."/>
            <person name="Podio M."/>
            <person name="Orjuela J."/>
            <person name="Siena L.A."/>
            <person name="Pessino S.C."/>
            <person name="Combes M.C."/>
            <person name="Mariac C."/>
            <person name="Albertini E."/>
            <person name="Pupilli F."/>
            <person name="Ortiz J.P.A."/>
            <person name="Leblanc O."/>
        </authorList>
    </citation>
    <scope>NUCLEOTIDE SEQUENCE [LARGE SCALE GENOMIC DNA]</scope>
    <source>
        <strain evidence="2">R1</strain>
        <tissue evidence="2">Leaf</tissue>
    </source>
</reference>
<evidence type="ECO:0000313" key="3">
    <source>
        <dbReference type="Proteomes" id="UP001341281"/>
    </source>
</evidence>
<feature type="compositionally biased region" description="Polar residues" evidence="1">
    <location>
        <begin position="142"/>
        <end position="160"/>
    </location>
</feature>
<organism evidence="2 3">
    <name type="scientific">Paspalum notatum var. saurae</name>
    <dbReference type="NCBI Taxonomy" id="547442"/>
    <lineage>
        <taxon>Eukaryota</taxon>
        <taxon>Viridiplantae</taxon>
        <taxon>Streptophyta</taxon>
        <taxon>Embryophyta</taxon>
        <taxon>Tracheophyta</taxon>
        <taxon>Spermatophyta</taxon>
        <taxon>Magnoliopsida</taxon>
        <taxon>Liliopsida</taxon>
        <taxon>Poales</taxon>
        <taxon>Poaceae</taxon>
        <taxon>PACMAD clade</taxon>
        <taxon>Panicoideae</taxon>
        <taxon>Andropogonodae</taxon>
        <taxon>Paspaleae</taxon>
        <taxon>Paspalinae</taxon>
        <taxon>Paspalum</taxon>
    </lineage>
</organism>
<feature type="region of interest" description="Disordered" evidence="1">
    <location>
        <begin position="117"/>
        <end position="179"/>
    </location>
</feature>
<feature type="region of interest" description="Disordered" evidence="1">
    <location>
        <begin position="51"/>
        <end position="77"/>
    </location>
</feature>
<dbReference type="EMBL" id="CP144754">
    <property type="protein sequence ID" value="WVZ95852.1"/>
    <property type="molecule type" value="Genomic_DNA"/>
</dbReference>
<keyword evidence="3" id="KW-1185">Reference proteome</keyword>
<feature type="compositionally biased region" description="Low complexity" evidence="1">
    <location>
        <begin position="161"/>
        <end position="179"/>
    </location>
</feature>
<dbReference type="Proteomes" id="UP001341281">
    <property type="component" value="Chromosome 10"/>
</dbReference>
<gene>
    <name evidence="2" type="ORF">U9M48_041563</name>
</gene>
<evidence type="ECO:0000256" key="1">
    <source>
        <dbReference type="SAM" id="MobiDB-lite"/>
    </source>
</evidence>
<proteinExistence type="predicted"/>
<name>A0AAQ3UTF5_PASNO</name>
<dbReference type="AlphaFoldDB" id="A0AAQ3UTF5"/>
<feature type="region of interest" description="Disordered" evidence="1">
    <location>
        <begin position="193"/>
        <end position="228"/>
    </location>
</feature>
<sequence>MQLLQSLASSRTWFIHVRTCSSCSPPSAGTVRARYSRKLFMLSISSLMNCTSPRTPPSSAASLRMTPSSELTAPDASSAIDRPDLHRMLQFDAAILYVKQGCHMRSQDADVKTFSLQEREPTTSAKGIHCPALNTRRGRRSAASNSMTSRDVGNVTSYLQPPSAGAGTGTADTTPGHHPSLCRASTASCSANSVFSGSGGGGGRGRTFAAGACSSSGVPPPASVSSVS</sequence>
<evidence type="ECO:0000313" key="2">
    <source>
        <dbReference type="EMBL" id="WVZ95852.1"/>
    </source>
</evidence>
<protein>
    <submittedName>
        <fullName evidence="2">Uncharacterized protein</fullName>
    </submittedName>
</protein>